<reference evidence="2" key="1">
    <citation type="submission" date="2023-10" db="EMBL/GenBank/DDBJ databases">
        <title>Genome assembly of Pristionchus species.</title>
        <authorList>
            <person name="Yoshida K."/>
            <person name="Sommer R.J."/>
        </authorList>
    </citation>
    <scope>NUCLEOTIDE SEQUENCE</scope>
    <source>
        <strain evidence="2">RS0144</strain>
    </source>
</reference>
<evidence type="ECO:0000313" key="3">
    <source>
        <dbReference type="Proteomes" id="UP001432027"/>
    </source>
</evidence>
<dbReference type="Pfam" id="PF00450">
    <property type="entry name" value="Peptidase_S10"/>
    <property type="match status" value="1"/>
</dbReference>
<evidence type="ECO:0000256" key="1">
    <source>
        <dbReference type="ARBA" id="ARBA00009431"/>
    </source>
</evidence>
<dbReference type="GO" id="GO:0004185">
    <property type="term" value="F:serine-type carboxypeptidase activity"/>
    <property type="evidence" value="ECO:0007669"/>
    <property type="project" value="InterPro"/>
</dbReference>
<comment type="caution">
    <text evidence="2">The sequence shown here is derived from an EMBL/GenBank/DDBJ whole genome shotgun (WGS) entry which is preliminary data.</text>
</comment>
<evidence type="ECO:0000313" key="2">
    <source>
        <dbReference type="EMBL" id="GMS83805.1"/>
    </source>
</evidence>
<comment type="similarity">
    <text evidence="1">Belongs to the peptidase S10 family.</text>
</comment>
<keyword evidence="3" id="KW-1185">Reference proteome</keyword>
<accession>A0AAV5SUR9</accession>
<dbReference type="Proteomes" id="UP001432027">
    <property type="component" value="Unassembled WGS sequence"/>
</dbReference>
<organism evidence="2 3">
    <name type="scientific">Pristionchus entomophagus</name>
    <dbReference type="NCBI Taxonomy" id="358040"/>
    <lineage>
        <taxon>Eukaryota</taxon>
        <taxon>Metazoa</taxon>
        <taxon>Ecdysozoa</taxon>
        <taxon>Nematoda</taxon>
        <taxon>Chromadorea</taxon>
        <taxon>Rhabditida</taxon>
        <taxon>Rhabditina</taxon>
        <taxon>Diplogasteromorpha</taxon>
        <taxon>Diplogasteroidea</taxon>
        <taxon>Neodiplogasteridae</taxon>
        <taxon>Pristionchus</taxon>
    </lineage>
</organism>
<feature type="non-terminal residue" evidence="2">
    <location>
        <position position="1"/>
    </location>
</feature>
<evidence type="ECO:0008006" key="4">
    <source>
        <dbReference type="Google" id="ProtNLM"/>
    </source>
</evidence>
<dbReference type="Gene3D" id="3.40.50.1820">
    <property type="entry name" value="alpha/beta hydrolase"/>
    <property type="match status" value="1"/>
</dbReference>
<sequence length="108" mass="12522">ELNFNALKDFMTRVHPNYALRDFYLTGQSYAGFYIPWLSRRLLRGIQSGDMKNTNFRGFTESGIVAGAALAHLTYGTIPQKYTDVIFRAWQKVQKGEELDLNMWDHDL</sequence>
<name>A0AAV5SUR9_9BILA</name>
<dbReference type="EMBL" id="BTSX01000002">
    <property type="protein sequence ID" value="GMS83805.1"/>
    <property type="molecule type" value="Genomic_DNA"/>
</dbReference>
<dbReference type="AlphaFoldDB" id="A0AAV5SUR9"/>
<gene>
    <name evidence="2" type="ORF">PENTCL1PPCAC_5980</name>
</gene>
<protein>
    <recommendedName>
        <fullName evidence="4">Peptidase</fullName>
    </recommendedName>
</protein>
<proteinExistence type="inferred from homology"/>
<feature type="non-terminal residue" evidence="2">
    <location>
        <position position="108"/>
    </location>
</feature>
<dbReference type="SUPFAM" id="SSF53474">
    <property type="entry name" value="alpha/beta-Hydrolases"/>
    <property type="match status" value="1"/>
</dbReference>
<dbReference type="InterPro" id="IPR001563">
    <property type="entry name" value="Peptidase_S10"/>
</dbReference>
<dbReference type="GO" id="GO:0006508">
    <property type="term" value="P:proteolysis"/>
    <property type="evidence" value="ECO:0007669"/>
    <property type="project" value="InterPro"/>
</dbReference>
<dbReference type="InterPro" id="IPR029058">
    <property type="entry name" value="AB_hydrolase_fold"/>
</dbReference>